<accession>D0LHQ5</accession>
<name>D0LHQ5_HALO1</name>
<dbReference type="STRING" id="502025.Hoch_0276"/>
<protein>
    <submittedName>
        <fullName evidence="1">Uncharacterized protein</fullName>
    </submittedName>
</protein>
<dbReference type="AlphaFoldDB" id="D0LHQ5"/>
<organism evidence="1 2">
    <name type="scientific">Haliangium ochraceum (strain DSM 14365 / JCM 11303 / SMP-2)</name>
    <dbReference type="NCBI Taxonomy" id="502025"/>
    <lineage>
        <taxon>Bacteria</taxon>
        <taxon>Pseudomonadati</taxon>
        <taxon>Myxococcota</taxon>
        <taxon>Polyangia</taxon>
        <taxon>Haliangiales</taxon>
        <taxon>Kofleriaceae</taxon>
        <taxon>Haliangium</taxon>
    </lineage>
</organism>
<dbReference type="KEGG" id="hoh:Hoch_0276"/>
<dbReference type="Proteomes" id="UP000001880">
    <property type="component" value="Chromosome"/>
</dbReference>
<evidence type="ECO:0000313" key="2">
    <source>
        <dbReference type="Proteomes" id="UP000001880"/>
    </source>
</evidence>
<reference evidence="1 2" key="1">
    <citation type="journal article" date="2010" name="Stand. Genomic Sci.">
        <title>Complete genome sequence of Haliangium ochraceum type strain (SMP-2).</title>
        <authorList>
            <consortium name="US DOE Joint Genome Institute (JGI-PGF)"/>
            <person name="Ivanova N."/>
            <person name="Daum C."/>
            <person name="Lang E."/>
            <person name="Abt B."/>
            <person name="Kopitz M."/>
            <person name="Saunders E."/>
            <person name="Lapidus A."/>
            <person name="Lucas S."/>
            <person name="Glavina Del Rio T."/>
            <person name="Nolan M."/>
            <person name="Tice H."/>
            <person name="Copeland A."/>
            <person name="Cheng J.F."/>
            <person name="Chen F."/>
            <person name="Bruce D."/>
            <person name="Goodwin L."/>
            <person name="Pitluck S."/>
            <person name="Mavromatis K."/>
            <person name="Pati A."/>
            <person name="Mikhailova N."/>
            <person name="Chen A."/>
            <person name="Palaniappan K."/>
            <person name="Land M."/>
            <person name="Hauser L."/>
            <person name="Chang Y.J."/>
            <person name="Jeffries C.D."/>
            <person name="Detter J.C."/>
            <person name="Brettin T."/>
            <person name="Rohde M."/>
            <person name="Goker M."/>
            <person name="Bristow J."/>
            <person name="Markowitz V."/>
            <person name="Eisen J.A."/>
            <person name="Hugenholtz P."/>
            <person name="Kyrpides N.C."/>
            <person name="Klenk H.P."/>
        </authorList>
    </citation>
    <scope>NUCLEOTIDE SEQUENCE [LARGE SCALE GENOMIC DNA]</scope>
    <source>
        <strain evidence="2">DSM 14365 / CIP 107738 / JCM 11303 / AJ 13395 / SMP-2</strain>
    </source>
</reference>
<dbReference type="HOGENOM" id="CLU_562381_0_0_7"/>
<proteinExistence type="predicted"/>
<dbReference type="eggNOG" id="ENOG5031GSW">
    <property type="taxonomic scope" value="Bacteria"/>
</dbReference>
<dbReference type="EMBL" id="CP001804">
    <property type="protein sequence ID" value="ACY12917.1"/>
    <property type="molecule type" value="Genomic_DNA"/>
</dbReference>
<sequence length="530" mass="56386">MKDSVRALLRTRIMHHDASIFRNRFTLRNLGWRGTCAAVAVAALGASGCGGGDEQQAATPAETRQYISDNVPNIVDSMTLSLEEWNSDPKFTQMDEHFAQLSSSFERLFPMVAAEGDEFVALAQAVAAEDGLEDEPSLADAIEDTAGIVFSDDNYEGEGIYRLSGALVCGELIMSQTEAGETDSEIDPDCVSEIDEIELRLRATKVGGALELGVRIGPNQDEPLVLTLGERFVRMSIDLAEAKEAIAFLSADDAAELPAVMEGVFSLSLETPAADEVALRMSIDEAVRFESAPGEGQERVRVETAATEALYLLEASPRGLFLSYGLGRTQFTGPWSAFSDEGTGLGELKIDWQGLSYRLELTGESDELTVRDIGLGNGSSTVTLDGKTLVAVDLNADSGRHFDLGFGFDDSGAGYIDIEPGLDLEVQYDFALLSEAGVFIDSPLEQAGYRLQVRGDAPRLRALEADPLLGTGGGVEVLAGELVITADGYDGELLVPAGQCLVELAEAEADAHPLIGALAVSDCAPSAALR</sequence>
<keyword evidence="2" id="KW-1185">Reference proteome</keyword>
<gene>
    <name evidence="1" type="ordered locus">Hoch_0276</name>
</gene>
<evidence type="ECO:0000313" key="1">
    <source>
        <dbReference type="EMBL" id="ACY12917.1"/>
    </source>
</evidence>